<dbReference type="Proteomes" id="UP001044222">
    <property type="component" value="Chromosome 8"/>
</dbReference>
<reference evidence="1" key="1">
    <citation type="submission" date="2021-01" db="EMBL/GenBank/DDBJ databases">
        <title>A chromosome-scale assembly of European eel, Anguilla anguilla.</title>
        <authorList>
            <person name="Henkel C."/>
            <person name="Jong-Raadsen S.A."/>
            <person name="Dufour S."/>
            <person name="Weltzien F.-A."/>
            <person name="Palstra A.P."/>
            <person name="Pelster B."/>
            <person name="Spaink H.P."/>
            <person name="Van Den Thillart G.E."/>
            <person name="Jansen H."/>
            <person name="Zahm M."/>
            <person name="Klopp C."/>
            <person name="Cedric C."/>
            <person name="Louis A."/>
            <person name="Berthelot C."/>
            <person name="Parey E."/>
            <person name="Roest Crollius H."/>
            <person name="Montfort J."/>
            <person name="Robinson-Rechavi M."/>
            <person name="Bucao C."/>
            <person name="Bouchez O."/>
            <person name="Gislard M."/>
            <person name="Lluch J."/>
            <person name="Milhes M."/>
            <person name="Lampietro C."/>
            <person name="Lopez Roques C."/>
            <person name="Donnadieu C."/>
            <person name="Braasch I."/>
            <person name="Desvignes T."/>
            <person name="Postlethwait J."/>
            <person name="Bobe J."/>
            <person name="Guiguen Y."/>
            <person name="Dirks R."/>
        </authorList>
    </citation>
    <scope>NUCLEOTIDE SEQUENCE</scope>
    <source>
        <strain evidence="1">Tag_6206</strain>
        <tissue evidence="1">Liver</tissue>
    </source>
</reference>
<accession>A0A9D3M9F6</accession>
<dbReference type="EMBL" id="JAFIRN010000008">
    <property type="protein sequence ID" value="KAG5843205.1"/>
    <property type="molecule type" value="Genomic_DNA"/>
</dbReference>
<protein>
    <submittedName>
        <fullName evidence="1">Uncharacterized protein</fullName>
    </submittedName>
</protein>
<evidence type="ECO:0000313" key="1">
    <source>
        <dbReference type="EMBL" id="KAG5843205.1"/>
    </source>
</evidence>
<keyword evidence="2" id="KW-1185">Reference proteome</keyword>
<name>A0A9D3M9F6_ANGAN</name>
<evidence type="ECO:0000313" key="2">
    <source>
        <dbReference type="Proteomes" id="UP001044222"/>
    </source>
</evidence>
<organism evidence="1 2">
    <name type="scientific">Anguilla anguilla</name>
    <name type="common">European freshwater eel</name>
    <name type="synonym">Muraena anguilla</name>
    <dbReference type="NCBI Taxonomy" id="7936"/>
    <lineage>
        <taxon>Eukaryota</taxon>
        <taxon>Metazoa</taxon>
        <taxon>Chordata</taxon>
        <taxon>Craniata</taxon>
        <taxon>Vertebrata</taxon>
        <taxon>Euteleostomi</taxon>
        <taxon>Actinopterygii</taxon>
        <taxon>Neopterygii</taxon>
        <taxon>Teleostei</taxon>
        <taxon>Anguilliformes</taxon>
        <taxon>Anguillidae</taxon>
        <taxon>Anguilla</taxon>
    </lineage>
</organism>
<dbReference type="AlphaFoldDB" id="A0A9D3M9F6"/>
<comment type="caution">
    <text evidence="1">The sequence shown here is derived from an EMBL/GenBank/DDBJ whole genome shotgun (WGS) entry which is preliminary data.</text>
</comment>
<proteinExistence type="predicted"/>
<sequence>MCDLPWVSRIRLELVTAGSARHSGQQQAGWQCHSVRAAADRLAVPLSQGSSKQVGSASQSGQQQAGWQCHSVRAAADRLAVPLSQGAEAGVYIAVLCAVIERSEALSV</sequence>
<gene>
    <name evidence="1" type="ORF">ANANG_G00148280</name>
</gene>